<gene>
    <name evidence="1" type="ORF">NCTC13767_01916</name>
</gene>
<accession>A0A380K772</accession>
<protein>
    <submittedName>
        <fullName evidence="1">Uncharacterized protein</fullName>
    </submittedName>
</protein>
<name>A0A380K772_9STRE</name>
<dbReference type="EMBL" id="UHFM01000006">
    <property type="protein sequence ID" value="SUN60509.1"/>
    <property type="molecule type" value="Genomic_DNA"/>
</dbReference>
<dbReference type="Proteomes" id="UP000254510">
    <property type="component" value="Unassembled WGS sequence"/>
</dbReference>
<organism evidence="1 2">
    <name type="scientific">Streptococcus gallolyticus</name>
    <dbReference type="NCBI Taxonomy" id="315405"/>
    <lineage>
        <taxon>Bacteria</taxon>
        <taxon>Bacillati</taxon>
        <taxon>Bacillota</taxon>
        <taxon>Bacilli</taxon>
        <taxon>Lactobacillales</taxon>
        <taxon>Streptococcaceae</taxon>
        <taxon>Streptococcus</taxon>
    </lineage>
</organism>
<reference evidence="1 2" key="1">
    <citation type="submission" date="2018-06" db="EMBL/GenBank/DDBJ databases">
        <authorList>
            <consortium name="Pathogen Informatics"/>
            <person name="Doyle S."/>
        </authorList>
    </citation>
    <scope>NUCLEOTIDE SEQUENCE [LARGE SCALE GENOMIC DNA]</scope>
    <source>
        <strain evidence="1 2">NCTC13767</strain>
    </source>
</reference>
<evidence type="ECO:0000313" key="2">
    <source>
        <dbReference type="Proteomes" id="UP000254510"/>
    </source>
</evidence>
<proteinExistence type="predicted"/>
<dbReference type="AlphaFoldDB" id="A0A380K772"/>
<evidence type="ECO:0000313" key="1">
    <source>
        <dbReference type="EMBL" id="SUN60509.1"/>
    </source>
</evidence>
<sequence>MTTGAALAFQLAEGPELASVDTGVLSLAPAGLRISSFGAFSPFTKPTYFTKFSKQVPKKLIVASFFK</sequence>